<protein>
    <submittedName>
        <fullName evidence="2">Uncharacterized protein</fullName>
    </submittedName>
</protein>
<proteinExistence type="predicted"/>
<feature type="compositionally biased region" description="Basic and acidic residues" evidence="1">
    <location>
        <begin position="8"/>
        <end position="19"/>
    </location>
</feature>
<reference evidence="3" key="1">
    <citation type="journal article" date="2013" name="Nature">
        <title>Pan genome of the phytoplankton Emiliania underpins its global distribution.</title>
        <authorList>
            <person name="Read B.A."/>
            <person name="Kegel J."/>
            <person name="Klute M.J."/>
            <person name="Kuo A."/>
            <person name="Lefebvre S.C."/>
            <person name="Maumus F."/>
            <person name="Mayer C."/>
            <person name="Miller J."/>
            <person name="Monier A."/>
            <person name="Salamov A."/>
            <person name="Young J."/>
            <person name="Aguilar M."/>
            <person name="Claverie J.M."/>
            <person name="Frickenhaus S."/>
            <person name="Gonzalez K."/>
            <person name="Herman E.K."/>
            <person name="Lin Y.C."/>
            <person name="Napier J."/>
            <person name="Ogata H."/>
            <person name="Sarno A.F."/>
            <person name="Shmutz J."/>
            <person name="Schroeder D."/>
            <person name="de Vargas C."/>
            <person name="Verret F."/>
            <person name="von Dassow P."/>
            <person name="Valentin K."/>
            <person name="Van de Peer Y."/>
            <person name="Wheeler G."/>
            <person name="Dacks J.B."/>
            <person name="Delwiche C.F."/>
            <person name="Dyhrman S.T."/>
            <person name="Glockner G."/>
            <person name="John U."/>
            <person name="Richards T."/>
            <person name="Worden A.Z."/>
            <person name="Zhang X."/>
            <person name="Grigoriev I.V."/>
            <person name="Allen A.E."/>
            <person name="Bidle K."/>
            <person name="Borodovsky M."/>
            <person name="Bowler C."/>
            <person name="Brownlee C."/>
            <person name="Cock J.M."/>
            <person name="Elias M."/>
            <person name="Gladyshev V.N."/>
            <person name="Groth M."/>
            <person name="Guda C."/>
            <person name="Hadaegh A."/>
            <person name="Iglesias-Rodriguez M.D."/>
            <person name="Jenkins J."/>
            <person name="Jones B.M."/>
            <person name="Lawson T."/>
            <person name="Leese F."/>
            <person name="Lindquist E."/>
            <person name="Lobanov A."/>
            <person name="Lomsadze A."/>
            <person name="Malik S.B."/>
            <person name="Marsh M.E."/>
            <person name="Mackinder L."/>
            <person name="Mock T."/>
            <person name="Mueller-Roeber B."/>
            <person name="Pagarete A."/>
            <person name="Parker M."/>
            <person name="Probert I."/>
            <person name="Quesneville H."/>
            <person name="Raines C."/>
            <person name="Rensing S.A."/>
            <person name="Riano-Pachon D.M."/>
            <person name="Richier S."/>
            <person name="Rokitta S."/>
            <person name="Shiraiwa Y."/>
            <person name="Soanes D.M."/>
            <person name="van der Giezen M."/>
            <person name="Wahlund T.M."/>
            <person name="Williams B."/>
            <person name="Wilson W."/>
            <person name="Wolfe G."/>
            <person name="Wurch L.L."/>
        </authorList>
    </citation>
    <scope>NUCLEOTIDE SEQUENCE</scope>
</reference>
<dbReference type="GeneID" id="17255436"/>
<dbReference type="KEGG" id="ehx:EMIHUDRAFT_216706"/>
<dbReference type="EnsemblProtists" id="EOD09307">
    <property type="protein sequence ID" value="EOD09307"/>
    <property type="gene ID" value="EMIHUDRAFT_216706"/>
</dbReference>
<dbReference type="PaxDb" id="2903-EOD09307"/>
<name>A0A0D3IDH2_EMIH1</name>
<organism evidence="2 3">
    <name type="scientific">Emiliania huxleyi (strain CCMP1516)</name>
    <dbReference type="NCBI Taxonomy" id="280463"/>
    <lineage>
        <taxon>Eukaryota</taxon>
        <taxon>Haptista</taxon>
        <taxon>Haptophyta</taxon>
        <taxon>Prymnesiophyceae</taxon>
        <taxon>Isochrysidales</taxon>
        <taxon>Noelaerhabdaceae</taxon>
        <taxon>Emiliania</taxon>
    </lineage>
</organism>
<accession>A0A0D3IDH2</accession>
<dbReference type="HOGENOM" id="CLU_1535342_0_0_1"/>
<dbReference type="Proteomes" id="UP000013827">
    <property type="component" value="Unassembled WGS sequence"/>
</dbReference>
<sequence>MKELETAFVRARGDARGDARTQAQASSSAAASSSSTAAPHQHGVPSLALSDVVAAGRAALAGAAAEVQAMRPSEFVVTDAMREQSARNLFDSETLGLQREAFYTQRQLAMHSLRDRAQARIDYNQGLAEGAAGMADMGGGDDSFTALAEAANARAMQAEATVERLIDSARQMPAV</sequence>
<reference evidence="2" key="2">
    <citation type="submission" date="2024-10" db="UniProtKB">
        <authorList>
            <consortium name="EnsemblProtists"/>
        </authorList>
    </citation>
    <scope>IDENTIFICATION</scope>
</reference>
<evidence type="ECO:0000313" key="3">
    <source>
        <dbReference type="Proteomes" id="UP000013827"/>
    </source>
</evidence>
<evidence type="ECO:0000313" key="2">
    <source>
        <dbReference type="EnsemblProtists" id="EOD09307"/>
    </source>
</evidence>
<feature type="region of interest" description="Disordered" evidence="1">
    <location>
        <begin position="8"/>
        <end position="43"/>
    </location>
</feature>
<dbReference type="RefSeq" id="XP_005761736.1">
    <property type="nucleotide sequence ID" value="XM_005761679.1"/>
</dbReference>
<evidence type="ECO:0000256" key="1">
    <source>
        <dbReference type="SAM" id="MobiDB-lite"/>
    </source>
</evidence>
<keyword evidence="3" id="KW-1185">Reference proteome</keyword>
<feature type="compositionally biased region" description="Low complexity" evidence="1">
    <location>
        <begin position="20"/>
        <end position="38"/>
    </location>
</feature>
<dbReference type="AlphaFoldDB" id="A0A0D3IDH2"/>